<dbReference type="AlphaFoldDB" id="A0A7Z0CH14"/>
<protein>
    <submittedName>
        <fullName evidence="1">Uncharacterized protein</fullName>
    </submittedName>
</protein>
<gene>
    <name evidence="1" type="ORF">BKA03_000453</name>
</gene>
<name>A0A7Z0CH14_9MICO</name>
<organism evidence="1 2">
    <name type="scientific">Demequina lutea</name>
    <dbReference type="NCBI Taxonomy" id="431489"/>
    <lineage>
        <taxon>Bacteria</taxon>
        <taxon>Bacillati</taxon>
        <taxon>Actinomycetota</taxon>
        <taxon>Actinomycetes</taxon>
        <taxon>Micrococcales</taxon>
        <taxon>Demequinaceae</taxon>
        <taxon>Demequina</taxon>
    </lineage>
</organism>
<evidence type="ECO:0000313" key="1">
    <source>
        <dbReference type="EMBL" id="NYI40334.1"/>
    </source>
</evidence>
<evidence type="ECO:0000313" key="2">
    <source>
        <dbReference type="Proteomes" id="UP000547973"/>
    </source>
</evidence>
<comment type="caution">
    <text evidence="1">The sequence shown here is derived from an EMBL/GenBank/DDBJ whole genome shotgun (WGS) entry which is preliminary data.</text>
</comment>
<dbReference type="EMBL" id="JACBZO010000001">
    <property type="protein sequence ID" value="NYI40334.1"/>
    <property type="molecule type" value="Genomic_DNA"/>
</dbReference>
<dbReference type="Proteomes" id="UP000547973">
    <property type="component" value="Unassembled WGS sequence"/>
</dbReference>
<keyword evidence="2" id="KW-1185">Reference proteome</keyword>
<accession>A0A7Z0CH14</accession>
<sequence length="48" mass="4487">MTNSVRLVLFAVGLLVALGLGLAIGAAAGPITAAGADGGTVVHVGEVS</sequence>
<proteinExistence type="predicted"/>
<dbReference type="RefSeq" id="WP_179397656.1">
    <property type="nucleotide sequence ID" value="NZ_BBRC01000033.1"/>
</dbReference>
<reference evidence="1 2" key="1">
    <citation type="submission" date="2020-07" db="EMBL/GenBank/DDBJ databases">
        <title>Sequencing the genomes of 1000 actinobacteria strains.</title>
        <authorList>
            <person name="Klenk H.-P."/>
        </authorList>
    </citation>
    <scope>NUCLEOTIDE SEQUENCE [LARGE SCALE GENOMIC DNA]</scope>
    <source>
        <strain evidence="1 2">DSM 19970</strain>
    </source>
</reference>